<keyword evidence="1" id="KW-0812">Transmembrane</keyword>
<proteinExistence type="predicted"/>
<dbReference type="Proteomes" id="UP000591058">
    <property type="component" value="Unassembled WGS sequence"/>
</dbReference>
<dbReference type="AlphaFoldDB" id="A0A7K4DR44"/>
<protein>
    <recommendedName>
        <fullName evidence="4">DUF4405 domain-containing protein</fullName>
    </recommendedName>
</protein>
<evidence type="ECO:0000256" key="1">
    <source>
        <dbReference type="SAM" id="Phobius"/>
    </source>
</evidence>
<gene>
    <name evidence="2" type="ORF">HG719_10600</name>
</gene>
<accession>A0A7K4DR44</accession>
<comment type="caution">
    <text evidence="2">The sequence shown here is derived from an EMBL/GenBank/DDBJ whole genome shotgun (WGS) entry which is preliminary data.</text>
</comment>
<dbReference type="RefSeq" id="WP_100907675.1">
    <property type="nucleotide sequence ID" value="NZ_CP017768.1"/>
</dbReference>
<keyword evidence="1" id="KW-1133">Transmembrane helix</keyword>
<feature type="transmembrane region" description="Helical" evidence="1">
    <location>
        <begin position="52"/>
        <end position="72"/>
    </location>
</feature>
<sequence length="76" mass="8820">MDRKPVKRTVQLILLILIVIIIVSGLGISYYQTIEGITGGLLSKNLSFQLHTYLFLPFLFILLIHIFFSWLWPKKS</sequence>
<name>A0A7K4DR44_9EURY</name>
<organism evidence="2 3">
    <name type="scientific">Methanobacterium subterraneum</name>
    <dbReference type="NCBI Taxonomy" id="59277"/>
    <lineage>
        <taxon>Archaea</taxon>
        <taxon>Methanobacteriati</taxon>
        <taxon>Methanobacteriota</taxon>
        <taxon>Methanomada group</taxon>
        <taxon>Methanobacteria</taxon>
        <taxon>Methanobacteriales</taxon>
        <taxon>Methanobacteriaceae</taxon>
        <taxon>Methanobacterium</taxon>
    </lineage>
</organism>
<dbReference type="GeneID" id="35124339"/>
<evidence type="ECO:0008006" key="4">
    <source>
        <dbReference type="Google" id="ProtNLM"/>
    </source>
</evidence>
<dbReference type="EMBL" id="JABBYL010000038">
    <property type="protein sequence ID" value="NMO10255.1"/>
    <property type="molecule type" value="Genomic_DNA"/>
</dbReference>
<evidence type="ECO:0000313" key="2">
    <source>
        <dbReference type="EMBL" id="NMO10255.1"/>
    </source>
</evidence>
<feature type="transmembrane region" description="Helical" evidence="1">
    <location>
        <begin position="12"/>
        <end position="32"/>
    </location>
</feature>
<reference evidence="2 3" key="1">
    <citation type="submission" date="2020-04" db="EMBL/GenBank/DDBJ databases">
        <title>Draft genome of Methanobacterium subterraneum isolated from animal feces.</title>
        <authorList>
            <person name="Ouboter H.T."/>
            <person name="Berger S."/>
            <person name="Gungor E."/>
            <person name="Jetten M.S.M."/>
            <person name="Welte C.U."/>
        </authorList>
    </citation>
    <scope>NUCLEOTIDE SEQUENCE [LARGE SCALE GENOMIC DNA]</scope>
    <source>
        <strain evidence="2">HO_2020</strain>
    </source>
</reference>
<evidence type="ECO:0000313" key="3">
    <source>
        <dbReference type="Proteomes" id="UP000591058"/>
    </source>
</evidence>
<keyword evidence="1" id="KW-0472">Membrane</keyword>